<dbReference type="OMA" id="CKQGALI"/>
<keyword evidence="4 10" id="KW-0812">Transmembrane</keyword>
<dbReference type="HOGENOM" id="CLU_063057_0_0_1"/>
<name>H2ZT70_LATCH</name>
<keyword evidence="6" id="KW-0770">Synapse</keyword>
<evidence type="ECO:0000313" key="13">
    <source>
        <dbReference type="Proteomes" id="UP000008672"/>
    </source>
</evidence>
<dbReference type="GO" id="GO:0010646">
    <property type="term" value="P:regulation of cell communication"/>
    <property type="evidence" value="ECO:0007669"/>
    <property type="project" value="UniProtKB-ARBA"/>
</dbReference>
<keyword evidence="13" id="KW-1185">Reference proteome</keyword>
<keyword evidence="3" id="KW-1003">Cell membrane</keyword>
<dbReference type="GeneID" id="102352087"/>
<sequence>MKELSRKNRALLSVVLNSLALLFSVSAFCTSYWCEGTHKVVKPPCLSVIRGKNCILPNINSSEESNTIVDPNLVQYIWETGEDKYTFRYFHTGFWLSCEAHHAGEVCRSFIELTPSSEKGVLWLSLVSEFLYIFLLGVGFLLMWLELLWPTNLMDGLKINAFAAVFTVLSGLLGMVAHMMYMTVFQVTVNLGPKDWRPQSWDYGWSFGLAWLSFTCCMSASVVTLNTYTKTILEFKYRRRLFERSCQHRDKLVDPETARYLWEKYIFSISGSLDGFKEYPFERHRGSGSSVFVDIGSFMDMPEDEEEDDDDEQC</sequence>
<evidence type="ECO:0000256" key="9">
    <source>
        <dbReference type="ARBA" id="ARBA00073105"/>
    </source>
</evidence>
<evidence type="ECO:0000256" key="6">
    <source>
        <dbReference type="ARBA" id="ARBA00023018"/>
    </source>
</evidence>
<dbReference type="eggNOG" id="ENOG502QRSH">
    <property type="taxonomic scope" value="Eukaryota"/>
</dbReference>
<evidence type="ECO:0000256" key="4">
    <source>
        <dbReference type="ARBA" id="ARBA00022692"/>
    </source>
</evidence>
<keyword evidence="5 10" id="KW-1133">Transmembrane helix</keyword>
<comment type="similarity">
    <text evidence="2">Belongs to the GSG1 family.</text>
</comment>
<dbReference type="EMBL" id="AFYH01221701">
    <property type="status" value="NOT_ANNOTATED_CDS"/>
    <property type="molecule type" value="Genomic_DNA"/>
</dbReference>
<dbReference type="Gene3D" id="1.20.140.150">
    <property type="match status" value="1"/>
</dbReference>
<evidence type="ECO:0000256" key="5">
    <source>
        <dbReference type="ARBA" id="ARBA00022989"/>
    </source>
</evidence>
<dbReference type="GO" id="GO:0098978">
    <property type="term" value="C:glutamatergic synapse"/>
    <property type="evidence" value="ECO:0007669"/>
    <property type="project" value="UniProtKB-ARBA"/>
</dbReference>
<dbReference type="InterPro" id="IPR012478">
    <property type="entry name" value="GSG-1"/>
</dbReference>
<evidence type="ECO:0000256" key="1">
    <source>
        <dbReference type="ARBA" id="ARBA00004651"/>
    </source>
</evidence>
<feature type="transmembrane region" description="Helical" evidence="10">
    <location>
        <begin position="130"/>
        <end position="149"/>
    </location>
</feature>
<gene>
    <name evidence="12" type="primary">LOC102352087</name>
</gene>
<evidence type="ECO:0000256" key="3">
    <source>
        <dbReference type="ARBA" id="ARBA00022475"/>
    </source>
</evidence>
<evidence type="ECO:0000256" key="10">
    <source>
        <dbReference type="SAM" id="Phobius"/>
    </source>
</evidence>
<dbReference type="GO" id="GO:0051049">
    <property type="term" value="P:regulation of transport"/>
    <property type="evidence" value="ECO:0007669"/>
    <property type="project" value="UniProtKB-ARBA"/>
</dbReference>
<dbReference type="GeneTree" id="ENSGT01050000244814"/>
<feature type="signal peptide" evidence="11">
    <location>
        <begin position="1"/>
        <end position="27"/>
    </location>
</feature>
<dbReference type="RefSeq" id="XP_006010778.1">
    <property type="nucleotide sequence ID" value="XM_006010716.1"/>
</dbReference>
<feature type="transmembrane region" description="Helical" evidence="10">
    <location>
        <begin position="161"/>
        <end position="183"/>
    </location>
</feature>
<dbReference type="InterPro" id="IPR050579">
    <property type="entry name" value="PMP-22/EMP/MP20-like"/>
</dbReference>
<protein>
    <recommendedName>
        <fullName evidence="9">Germ cell-specific gene 1-like protein</fullName>
    </recommendedName>
</protein>
<dbReference type="Proteomes" id="UP000008672">
    <property type="component" value="Unassembled WGS sequence"/>
</dbReference>
<reference evidence="12" key="3">
    <citation type="submission" date="2025-09" db="UniProtKB">
        <authorList>
            <consortium name="Ensembl"/>
        </authorList>
    </citation>
    <scope>IDENTIFICATION</scope>
</reference>
<keyword evidence="11" id="KW-0732">Signal</keyword>
<keyword evidence="7 10" id="KW-0472">Membrane</keyword>
<organism evidence="12 13">
    <name type="scientific">Latimeria chalumnae</name>
    <name type="common">Coelacanth</name>
    <dbReference type="NCBI Taxonomy" id="7897"/>
    <lineage>
        <taxon>Eukaryota</taxon>
        <taxon>Metazoa</taxon>
        <taxon>Chordata</taxon>
        <taxon>Craniata</taxon>
        <taxon>Vertebrata</taxon>
        <taxon>Euteleostomi</taxon>
        <taxon>Coelacanthiformes</taxon>
        <taxon>Coelacanthidae</taxon>
        <taxon>Latimeria</taxon>
    </lineage>
</organism>
<dbReference type="KEGG" id="lcm:102352087"/>
<dbReference type="GO" id="GO:0023051">
    <property type="term" value="P:regulation of signaling"/>
    <property type="evidence" value="ECO:0007669"/>
    <property type="project" value="UniProtKB-ARBA"/>
</dbReference>
<dbReference type="OrthoDB" id="10001768at2759"/>
<evidence type="ECO:0000256" key="7">
    <source>
        <dbReference type="ARBA" id="ARBA00023136"/>
    </source>
</evidence>
<evidence type="ECO:0000256" key="8">
    <source>
        <dbReference type="ARBA" id="ARBA00034103"/>
    </source>
</evidence>
<dbReference type="FunFam" id="1.20.140.150:FF:000005">
    <property type="entry name" value="Germ cell-specific gene 1-like"/>
    <property type="match status" value="1"/>
</dbReference>
<dbReference type="Pfam" id="PF07803">
    <property type="entry name" value="GSG-1"/>
    <property type="match status" value="1"/>
</dbReference>
<dbReference type="GO" id="GO:0005886">
    <property type="term" value="C:plasma membrane"/>
    <property type="evidence" value="ECO:0007669"/>
    <property type="project" value="UniProtKB-SubCell"/>
</dbReference>
<proteinExistence type="inferred from homology"/>
<feature type="chain" id="PRO_5003579545" description="Germ cell-specific gene 1-like protein" evidence="11">
    <location>
        <begin position="28"/>
        <end position="314"/>
    </location>
</feature>
<reference evidence="12" key="2">
    <citation type="submission" date="2025-08" db="UniProtKB">
        <authorList>
            <consortium name="Ensembl"/>
        </authorList>
    </citation>
    <scope>IDENTIFICATION</scope>
</reference>
<evidence type="ECO:0000256" key="2">
    <source>
        <dbReference type="ARBA" id="ARBA00007425"/>
    </source>
</evidence>
<evidence type="ECO:0000256" key="11">
    <source>
        <dbReference type="SAM" id="SignalP"/>
    </source>
</evidence>
<comment type="subcellular location">
    <subcellularLocation>
        <location evidence="1">Cell membrane</location>
        <topology evidence="1">Multi-pass membrane protein</topology>
    </subcellularLocation>
    <subcellularLocation>
        <location evidence="8">Synapse</location>
    </subcellularLocation>
</comment>
<dbReference type="GO" id="GO:0032279">
    <property type="term" value="C:asymmetric synapse"/>
    <property type="evidence" value="ECO:0007669"/>
    <property type="project" value="UniProtKB-ARBA"/>
</dbReference>
<dbReference type="Ensembl" id="ENSLACT00000000594.1">
    <property type="protein sequence ID" value="ENSLACP00000000591.1"/>
    <property type="gene ID" value="ENSLACG00000000523.1"/>
</dbReference>
<dbReference type="EMBL" id="AFYH01221702">
    <property type="status" value="NOT_ANNOTATED_CDS"/>
    <property type="molecule type" value="Genomic_DNA"/>
</dbReference>
<dbReference type="PANTHER" id="PTHR10671:SF78">
    <property type="entry name" value="SI:CH211-232M10.6"/>
    <property type="match status" value="1"/>
</dbReference>
<dbReference type="PANTHER" id="PTHR10671">
    <property type="entry name" value="EPITHELIAL MEMBRANE PROTEIN-RELATED"/>
    <property type="match status" value="1"/>
</dbReference>
<reference evidence="13" key="1">
    <citation type="submission" date="2011-08" db="EMBL/GenBank/DDBJ databases">
        <title>The draft genome of Latimeria chalumnae.</title>
        <authorList>
            <person name="Di Palma F."/>
            <person name="Alfoldi J."/>
            <person name="Johnson J."/>
            <person name="Berlin A."/>
            <person name="Gnerre S."/>
            <person name="Jaffe D."/>
            <person name="MacCallum I."/>
            <person name="Young S."/>
            <person name="Walker B.J."/>
            <person name="Lander E."/>
            <person name="Lindblad-Toh K."/>
        </authorList>
    </citation>
    <scope>NUCLEOTIDE SEQUENCE [LARGE SCALE GENOMIC DNA]</scope>
    <source>
        <strain evidence="13">Wild caught</strain>
    </source>
</reference>
<dbReference type="AlphaFoldDB" id="H2ZT70"/>
<accession>H2ZT70</accession>
<feature type="transmembrane region" description="Helical" evidence="10">
    <location>
        <begin position="203"/>
        <end position="229"/>
    </location>
</feature>
<dbReference type="InParanoid" id="H2ZT70"/>
<evidence type="ECO:0000313" key="12">
    <source>
        <dbReference type="Ensembl" id="ENSLACP00000000591.1"/>
    </source>
</evidence>